<dbReference type="STRING" id="436010.A0A167UFW4"/>
<evidence type="ECO:0000256" key="2">
    <source>
        <dbReference type="SAM" id="Phobius"/>
    </source>
</evidence>
<feature type="non-terminal residue" evidence="3">
    <location>
        <position position="1"/>
    </location>
</feature>
<feature type="transmembrane region" description="Helical" evidence="2">
    <location>
        <begin position="92"/>
        <end position="110"/>
    </location>
</feature>
<dbReference type="OrthoDB" id="5392263at2759"/>
<feature type="compositionally biased region" description="Polar residues" evidence="1">
    <location>
        <begin position="144"/>
        <end position="158"/>
    </location>
</feature>
<organism evidence="3 4">
    <name type="scientific">Athelia psychrophila</name>
    <dbReference type="NCBI Taxonomy" id="1759441"/>
    <lineage>
        <taxon>Eukaryota</taxon>
        <taxon>Fungi</taxon>
        <taxon>Dikarya</taxon>
        <taxon>Basidiomycota</taxon>
        <taxon>Agaricomycotina</taxon>
        <taxon>Agaricomycetes</taxon>
        <taxon>Agaricomycetidae</taxon>
        <taxon>Atheliales</taxon>
        <taxon>Atheliaceae</taxon>
        <taxon>Athelia</taxon>
    </lineage>
</organism>
<name>A0A167UFW4_9AGAM</name>
<gene>
    <name evidence="3" type="ORF">FIBSPDRAFT_968581</name>
</gene>
<keyword evidence="4" id="KW-1185">Reference proteome</keyword>
<sequence>YNFPNIPQAVRILTNLQQTNVKVISTGGLLASLVVLPENDNWWATLAKSLNYTQTWSISAATSIAWVVIAYLFTIIDSFFDLLNSINSNGQVVGSLWLWLLPIVVGWLQISPKCDMDRVEEAMEEANKIAYVASKPTYLAPSIMESTDTQPNPSRHTTSLSPHPIVSSPPHSNSDCTIMMGWDAAL</sequence>
<proteinExistence type="predicted"/>
<evidence type="ECO:0000313" key="4">
    <source>
        <dbReference type="Proteomes" id="UP000076532"/>
    </source>
</evidence>
<dbReference type="EMBL" id="KV417983">
    <property type="protein sequence ID" value="KZP03909.1"/>
    <property type="molecule type" value="Genomic_DNA"/>
</dbReference>
<evidence type="ECO:0000313" key="3">
    <source>
        <dbReference type="EMBL" id="KZP03909.1"/>
    </source>
</evidence>
<reference evidence="3 4" key="1">
    <citation type="journal article" date="2016" name="Mol. Biol. Evol.">
        <title>Comparative Genomics of Early-Diverging Mushroom-Forming Fungi Provides Insights into the Origins of Lignocellulose Decay Capabilities.</title>
        <authorList>
            <person name="Nagy L.G."/>
            <person name="Riley R."/>
            <person name="Tritt A."/>
            <person name="Adam C."/>
            <person name="Daum C."/>
            <person name="Floudas D."/>
            <person name="Sun H."/>
            <person name="Yadav J.S."/>
            <person name="Pangilinan J."/>
            <person name="Larsson K.H."/>
            <person name="Matsuura K."/>
            <person name="Barry K."/>
            <person name="Labutti K."/>
            <person name="Kuo R."/>
            <person name="Ohm R.A."/>
            <person name="Bhattacharya S.S."/>
            <person name="Shirouzu T."/>
            <person name="Yoshinaga Y."/>
            <person name="Martin F.M."/>
            <person name="Grigoriev I.V."/>
            <person name="Hibbett D.S."/>
        </authorList>
    </citation>
    <scope>NUCLEOTIDE SEQUENCE [LARGE SCALE GENOMIC DNA]</scope>
    <source>
        <strain evidence="3 4">CBS 109695</strain>
    </source>
</reference>
<dbReference type="Proteomes" id="UP000076532">
    <property type="component" value="Unassembled WGS sequence"/>
</dbReference>
<protein>
    <submittedName>
        <fullName evidence="3">Uncharacterized protein</fullName>
    </submittedName>
</protein>
<dbReference type="AlphaFoldDB" id="A0A167UFW4"/>
<feature type="compositionally biased region" description="Low complexity" evidence="1">
    <location>
        <begin position="159"/>
        <end position="174"/>
    </location>
</feature>
<keyword evidence="2" id="KW-0472">Membrane</keyword>
<feature type="region of interest" description="Disordered" evidence="1">
    <location>
        <begin position="143"/>
        <end position="174"/>
    </location>
</feature>
<evidence type="ECO:0000256" key="1">
    <source>
        <dbReference type="SAM" id="MobiDB-lite"/>
    </source>
</evidence>
<accession>A0A167UFW4</accession>
<feature type="transmembrane region" description="Helical" evidence="2">
    <location>
        <begin position="56"/>
        <end position="80"/>
    </location>
</feature>
<keyword evidence="2" id="KW-0812">Transmembrane</keyword>
<keyword evidence="2" id="KW-1133">Transmembrane helix</keyword>